<evidence type="ECO:0000313" key="5">
    <source>
        <dbReference type="Proteomes" id="UP001174677"/>
    </source>
</evidence>
<evidence type="ECO:0000313" key="4">
    <source>
        <dbReference type="EMBL" id="KAJ9145918.1"/>
    </source>
</evidence>
<sequence length="236" mass="26792">MAIDLSKTDKRHFSAEAFMNMINLRFIDVHGAYGDRKDVSFLGCRFDVIVPGIEVPDWFIQQKMGPSVVIELPPNWYNEKFKGLAVCPVFAIRENPHLLTDGPASDIAIYCKLEAFEHTVTSSIQFLIYRVPSLQSDHLWIGFHSRIGFGKSNQLNNCRYLKASFESSDPGMEVKKCGIRLVYDQDENEYNLMGGESSHPCENLGLVNQVLDEPMVVDEQSKLKRSHHDYNMTGPS</sequence>
<organism evidence="4 5">
    <name type="scientific">Hevea brasiliensis</name>
    <name type="common">Para rubber tree</name>
    <name type="synonym">Siphonia brasiliensis</name>
    <dbReference type="NCBI Taxonomy" id="3981"/>
    <lineage>
        <taxon>Eukaryota</taxon>
        <taxon>Viridiplantae</taxon>
        <taxon>Streptophyta</taxon>
        <taxon>Embryophyta</taxon>
        <taxon>Tracheophyta</taxon>
        <taxon>Spermatophyta</taxon>
        <taxon>Magnoliopsida</taxon>
        <taxon>eudicotyledons</taxon>
        <taxon>Gunneridae</taxon>
        <taxon>Pentapetalae</taxon>
        <taxon>rosids</taxon>
        <taxon>fabids</taxon>
        <taxon>Malpighiales</taxon>
        <taxon>Euphorbiaceae</taxon>
        <taxon>Crotonoideae</taxon>
        <taxon>Micrandreae</taxon>
        <taxon>Hevea</taxon>
    </lineage>
</organism>
<proteinExistence type="predicted"/>
<keyword evidence="2" id="KW-0677">Repeat</keyword>
<keyword evidence="1" id="KW-0433">Leucine-rich repeat</keyword>
<protein>
    <recommendedName>
        <fullName evidence="3">C-JID domain-containing protein</fullName>
    </recommendedName>
</protein>
<dbReference type="InterPro" id="IPR045344">
    <property type="entry name" value="C-JID"/>
</dbReference>
<evidence type="ECO:0000256" key="1">
    <source>
        <dbReference type="ARBA" id="ARBA00022614"/>
    </source>
</evidence>
<dbReference type="Proteomes" id="UP001174677">
    <property type="component" value="Chromosome 16"/>
</dbReference>
<keyword evidence="5" id="KW-1185">Reference proteome</keyword>
<gene>
    <name evidence="4" type="ORF">P3X46_028245</name>
</gene>
<dbReference type="EMBL" id="JARPOI010000016">
    <property type="protein sequence ID" value="KAJ9145918.1"/>
    <property type="molecule type" value="Genomic_DNA"/>
</dbReference>
<comment type="caution">
    <text evidence="4">The sequence shown here is derived from an EMBL/GenBank/DDBJ whole genome shotgun (WGS) entry which is preliminary data.</text>
</comment>
<dbReference type="Pfam" id="PF20160">
    <property type="entry name" value="C-JID"/>
    <property type="match status" value="1"/>
</dbReference>
<evidence type="ECO:0000256" key="2">
    <source>
        <dbReference type="ARBA" id="ARBA00022737"/>
    </source>
</evidence>
<feature type="domain" description="C-JID" evidence="3">
    <location>
        <begin position="50"/>
        <end position="186"/>
    </location>
</feature>
<accession>A0ABQ9KNE5</accession>
<name>A0ABQ9KNE5_HEVBR</name>
<evidence type="ECO:0000259" key="3">
    <source>
        <dbReference type="Pfam" id="PF20160"/>
    </source>
</evidence>
<reference evidence="4" key="1">
    <citation type="journal article" date="2023" name="Plant Biotechnol. J.">
        <title>Chromosome-level wild Hevea brasiliensis genome provides new tools for genomic-assisted breeding and valuable loci to elevate rubber yield.</title>
        <authorList>
            <person name="Cheng H."/>
            <person name="Song X."/>
            <person name="Hu Y."/>
            <person name="Wu T."/>
            <person name="Yang Q."/>
            <person name="An Z."/>
            <person name="Feng S."/>
            <person name="Deng Z."/>
            <person name="Wu W."/>
            <person name="Zeng X."/>
            <person name="Tu M."/>
            <person name="Wang X."/>
            <person name="Huang H."/>
        </authorList>
    </citation>
    <scope>NUCLEOTIDE SEQUENCE</scope>
    <source>
        <strain evidence="4">MT/VB/25A 57/8</strain>
    </source>
</reference>